<evidence type="ECO:0000313" key="1">
    <source>
        <dbReference type="EMBL" id="RZC31957.1"/>
    </source>
</evidence>
<protein>
    <submittedName>
        <fullName evidence="1">Uncharacterized protein</fullName>
    </submittedName>
</protein>
<reference evidence="1 2" key="1">
    <citation type="submission" date="2017-03" db="EMBL/GenBank/DDBJ databases">
        <title>Genome of the blue death feigning beetle - Asbolus verrucosus.</title>
        <authorList>
            <person name="Rider S.D."/>
        </authorList>
    </citation>
    <scope>NUCLEOTIDE SEQUENCE [LARGE SCALE GENOMIC DNA]</scope>
    <source>
        <strain evidence="1">Butters</strain>
        <tissue evidence="1">Head and leg muscle</tissue>
    </source>
</reference>
<dbReference type="EMBL" id="QDEB01101173">
    <property type="protein sequence ID" value="RZC31957.1"/>
    <property type="molecule type" value="Genomic_DNA"/>
</dbReference>
<gene>
    <name evidence="1" type="ORF">BDFB_006064</name>
</gene>
<sequence>MPVMARQISSGHRILHRHALSVYNWMSVSPRGANRRA</sequence>
<name>A0A482VHF4_ASBVE</name>
<organism evidence="1 2">
    <name type="scientific">Asbolus verrucosus</name>
    <name type="common">Desert ironclad beetle</name>
    <dbReference type="NCBI Taxonomy" id="1661398"/>
    <lineage>
        <taxon>Eukaryota</taxon>
        <taxon>Metazoa</taxon>
        <taxon>Ecdysozoa</taxon>
        <taxon>Arthropoda</taxon>
        <taxon>Hexapoda</taxon>
        <taxon>Insecta</taxon>
        <taxon>Pterygota</taxon>
        <taxon>Neoptera</taxon>
        <taxon>Endopterygota</taxon>
        <taxon>Coleoptera</taxon>
        <taxon>Polyphaga</taxon>
        <taxon>Cucujiformia</taxon>
        <taxon>Tenebrionidae</taxon>
        <taxon>Pimeliinae</taxon>
        <taxon>Asbolus</taxon>
    </lineage>
</organism>
<proteinExistence type="predicted"/>
<comment type="caution">
    <text evidence="1">The sequence shown here is derived from an EMBL/GenBank/DDBJ whole genome shotgun (WGS) entry which is preliminary data.</text>
</comment>
<dbReference type="AlphaFoldDB" id="A0A482VHF4"/>
<dbReference type="Proteomes" id="UP000292052">
    <property type="component" value="Unassembled WGS sequence"/>
</dbReference>
<keyword evidence="2" id="KW-1185">Reference proteome</keyword>
<evidence type="ECO:0000313" key="2">
    <source>
        <dbReference type="Proteomes" id="UP000292052"/>
    </source>
</evidence>
<accession>A0A482VHF4</accession>